<reference evidence="1" key="1">
    <citation type="submission" date="2023-10" db="EMBL/GenBank/DDBJ databases">
        <title>Screening of Alkalihalophilus pseudofirmusBZ-TG-HK211 and Its Alleviation of Salt Stress on Rapeseed Growth.</title>
        <authorList>
            <person name="Zhao B."/>
            <person name="Guo T."/>
        </authorList>
    </citation>
    <scope>NUCLEOTIDE SEQUENCE</scope>
    <source>
        <strain evidence="1">BZ-TG-HK211</strain>
    </source>
</reference>
<dbReference type="RefSeq" id="WP_323465561.1">
    <property type="nucleotide sequence ID" value="NZ_CP144224.1"/>
</dbReference>
<dbReference type="EMBL" id="JAWJAY010000001">
    <property type="protein sequence ID" value="MDV2883644.1"/>
    <property type="molecule type" value="Genomic_DNA"/>
</dbReference>
<evidence type="ECO:0000313" key="2">
    <source>
        <dbReference type="Proteomes" id="UP001285636"/>
    </source>
</evidence>
<dbReference type="AlphaFoldDB" id="A0AAJ2KS61"/>
<evidence type="ECO:0000313" key="1">
    <source>
        <dbReference type="EMBL" id="MDV2883644.1"/>
    </source>
</evidence>
<proteinExistence type="predicted"/>
<dbReference type="Proteomes" id="UP001285636">
    <property type="component" value="Unassembled WGS sequence"/>
</dbReference>
<accession>A0AAJ2KS61</accession>
<organism evidence="1 2">
    <name type="scientific">Alkalihalophilus pseudofirmus</name>
    <name type="common">Bacillus pseudofirmus</name>
    <dbReference type="NCBI Taxonomy" id="79885"/>
    <lineage>
        <taxon>Bacteria</taxon>
        <taxon>Bacillati</taxon>
        <taxon>Bacillota</taxon>
        <taxon>Bacilli</taxon>
        <taxon>Bacillales</taxon>
        <taxon>Bacillaceae</taxon>
        <taxon>Alkalihalophilus</taxon>
    </lineage>
</organism>
<protein>
    <submittedName>
        <fullName evidence="1">Uncharacterized protein</fullName>
    </submittedName>
</protein>
<sequence>MFRKHNRKYNRSFKKNVLDDNGQISEESKAELMQRLNEAEKERHPGLTAAENKVLAGTWIQAVGTLFEAQGVTEEYLITVAEEGEEGLEAERQAVFGIWLQVIGSFLGAIGAWQQLSSDEEIQRKGLKLGIIGSWFEAFGAATEAVAETQGLIEGEKEEVLP</sequence>
<name>A0AAJ2KS61_ALKPS</name>
<comment type="caution">
    <text evidence="1">The sequence shown here is derived from an EMBL/GenBank/DDBJ whole genome shotgun (WGS) entry which is preliminary data.</text>
</comment>
<gene>
    <name evidence="1" type="ORF">RYX45_00525</name>
</gene>